<reference evidence="1" key="1">
    <citation type="journal article" date="2015" name="Nature">
        <title>Complex archaea that bridge the gap between prokaryotes and eukaryotes.</title>
        <authorList>
            <person name="Spang A."/>
            <person name="Saw J.H."/>
            <person name="Jorgensen S.L."/>
            <person name="Zaremba-Niedzwiedzka K."/>
            <person name="Martijn J."/>
            <person name="Lind A.E."/>
            <person name="van Eijk R."/>
            <person name="Schleper C."/>
            <person name="Guy L."/>
            <person name="Ettema T.J."/>
        </authorList>
    </citation>
    <scope>NUCLEOTIDE SEQUENCE</scope>
</reference>
<comment type="caution">
    <text evidence="1">The sequence shown here is derived from an EMBL/GenBank/DDBJ whole genome shotgun (WGS) entry which is preliminary data.</text>
</comment>
<dbReference type="EMBL" id="LAZR01046388">
    <property type="protein sequence ID" value="KKK96646.1"/>
    <property type="molecule type" value="Genomic_DNA"/>
</dbReference>
<feature type="non-terminal residue" evidence="1">
    <location>
        <position position="39"/>
    </location>
</feature>
<accession>A0A0F9CIY5</accession>
<name>A0A0F9CIY5_9ZZZZ</name>
<gene>
    <name evidence="1" type="ORF">LCGC14_2660700</name>
</gene>
<sequence length="39" mass="4032">MPVVSIGGNQGSYNRDNGFYSAPTTRAGGVATALWTLTT</sequence>
<organism evidence="1">
    <name type="scientific">marine sediment metagenome</name>
    <dbReference type="NCBI Taxonomy" id="412755"/>
    <lineage>
        <taxon>unclassified sequences</taxon>
        <taxon>metagenomes</taxon>
        <taxon>ecological metagenomes</taxon>
    </lineage>
</organism>
<proteinExistence type="predicted"/>
<dbReference type="AlphaFoldDB" id="A0A0F9CIY5"/>
<protein>
    <submittedName>
        <fullName evidence="1">Uncharacterized protein</fullName>
    </submittedName>
</protein>
<evidence type="ECO:0000313" key="1">
    <source>
        <dbReference type="EMBL" id="KKK96646.1"/>
    </source>
</evidence>